<dbReference type="Pfam" id="PF13489">
    <property type="entry name" value="Methyltransf_23"/>
    <property type="match status" value="1"/>
</dbReference>
<name>A0A3L0YDG3_ECOLX</name>
<evidence type="ECO:0000313" key="1">
    <source>
        <dbReference type="EMBL" id="MHO05163.1"/>
    </source>
</evidence>
<dbReference type="EMBL" id="RNRV01000020">
    <property type="protein sequence ID" value="MHO05163.1"/>
    <property type="molecule type" value="Genomic_DNA"/>
</dbReference>
<sequence>MYGVGKYDSVHTSTPYRISHVLYDRKMPLYLPWSCFKERIMKCPYCHSDNTLIFLERKMPTVLSAYSGSFPVKVADMQISACKDCLVGFASKKLSSEELTEIYDNYSYISPLNNIGVTKYDGMINTIRKNFSVNDEIIEIGCSEGYLLKKLRDVGFSNVTGIEPGPQADSAKALGLNVIKGYFDASHAKNKIDGYYLMHVFEHFEDPFSIFRLMSETLNKTGKIVIEVPNFGGFHIQHLFYYNIYFMQVLSRANDLKIIDYFIENGNLRVVFTKSENVRYREINLVFDKRKYIENLTEIKNSYESYRERVNDFLRGKDTVFWWGAGSASVILLNEIERNVLGNTKIVIVDGDRNKSNLTIPGVNLKVDHYSILNGTHISNLVIASSFYKEIFDSIELSGITYDHVEVFSYA</sequence>
<keyword evidence="1" id="KW-0808">Transferase</keyword>
<gene>
    <name evidence="1" type="ORF">D9F05_12390</name>
</gene>
<protein>
    <submittedName>
        <fullName evidence="1">Class I SAM-dependent methyltransferase</fullName>
    </submittedName>
</protein>
<organism evidence="1">
    <name type="scientific">Escherichia coli</name>
    <dbReference type="NCBI Taxonomy" id="562"/>
    <lineage>
        <taxon>Bacteria</taxon>
        <taxon>Pseudomonadati</taxon>
        <taxon>Pseudomonadota</taxon>
        <taxon>Gammaproteobacteria</taxon>
        <taxon>Enterobacterales</taxon>
        <taxon>Enterobacteriaceae</taxon>
        <taxon>Escherichia</taxon>
    </lineage>
</organism>
<dbReference type="AlphaFoldDB" id="A0A3L0YDG3"/>
<dbReference type="GO" id="GO:0032259">
    <property type="term" value="P:methylation"/>
    <property type="evidence" value="ECO:0007669"/>
    <property type="project" value="UniProtKB-KW"/>
</dbReference>
<comment type="caution">
    <text evidence="1">The sequence shown here is derived from an EMBL/GenBank/DDBJ whole genome shotgun (WGS) entry which is preliminary data.</text>
</comment>
<dbReference type="InterPro" id="IPR029063">
    <property type="entry name" value="SAM-dependent_MTases_sf"/>
</dbReference>
<dbReference type="CDD" id="cd02440">
    <property type="entry name" value="AdoMet_MTases"/>
    <property type="match status" value="1"/>
</dbReference>
<dbReference type="Gene3D" id="3.40.50.150">
    <property type="entry name" value="Vaccinia Virus protein VP39"/>
    <property type="match status" value="1"/>
</dbReference>
<dbReference type="GO" id="GO:0008168">
    <property type="term" value="F:methyltransferase activity"/>
    <property type="evidence" value="ECO:0007669"/>
    <property type="project" value="UniProtKB-KW"/>
</dbReference>
<dbReference type="SUPFAM" id="SSF53335">
    <property type="entry name" value="S-adenosyl-L-methionine-dependent methyltransferases"/>
    <property type="match status" value="1"/>
</dbReference>
<accession>A0A3L0YDG3</accession>
<reference evidence="1" key="1">
    <citation type="submission" date="2018-10" db="EMBL/GenBank/DDBJ databases">
        <authorList>
            <consortium name="NARMS: The National Antimicrobial Resistance Monitoring System"/>
        </authorList>
    </citation>
    <scope>NUCLEOTIDE SEQUENCE [LARGE SCALE GENOMIC DNA]</scope>
    <source>
        <strain evidence="1">CVM N17EC0388</strain>
    </source>
</reference>
<proteinExistence type="predicted"/>
<keyword evidence="1" id="KW-0489">Methyltransferase</keyword>